<name>A0ABP2EQ32_AJEDR</name>
<dbReference type="Proteomes" id="UP000002039">
    <property type="component" value="Unassembled WGS sequence"/>
</dbReference>
<feature type="compositionally biased region" description="Pro residues" evidence="1">
    <location>
        <begin position="291"/>
        <end position="301"/>
    </location>
</feature>
<proteinExistence type="predicted"/>
<dbReference type="GeneID" id="69030447"/>
<reference evidence="3" key="1">
    <citation type="journal article" date="2015" name="PLoS Genet.">
        <title>The dynamic genome and transcriptome of the human fungal pathogen Blastomyces and close relative Emmonsia.</title>
        <authorList>
            <person name="Munoz J.F."/>
            <person name="Gauthier G.M."/>
            <person name="Desjardins C.A."/>
            <person name="Gallo J.E."/>
            <person name="Holder J."/>
            <person name="Sullivan T.D."/>
            <person name="Marty A.J."/>
            <person name="Carmen J.C."/>
            <person name="Chen Z."/>
            <person name="Ding L."/>
            <person name="Gujja S."/>
            <person name="Magrini V."/>
            <person name="Misas E."/>
            <person name="Mitreva M."/>
            <person name="Priest M."/>
            <person name="Saif S."/>
            <person name="Whiston E.A."/>
            <person name="Young S."/>
            <person name="Zeng Q."/>
            <person name="Goldman W.E."/>
            <person name="Mardis E.R."/>
            <person name="Taylor J.W."/>
            <person name="McEwen J.G."/>
            <person name="Clay O.K."/>
            <person name="Klein B.S."/>
            <person name="Cuomo C.A."/>
        </authorList>
    </citation>
    <scope>NUCLEOTIDE SEQUENCE [LARGE SCALE GENOMIC DNA]</scope>
    <source>
        <strain evidence="3">ER-3 / ATCC MYA-2586</strain>
    </source>
</reference>
<gene>
    <name evidence="2" type="ORF">BDCG_08969</name>
</gene>
<dbReference type="RefSeq" id="XP_045273391.1">
    <property type="nucleotide sequence ID" value="XM_045424741.1"/>
</dbReference>
<feature type="compositionally biased region" description="Low complexity" evidence="1">
    <location>
        <begin position="18"/>
        <end position="53"/>
    </location>
</feature>
<evidence type="ECO:0000313" key="3">
    <source>
        <dbReference type="Proteomes" id="UP000002039"/>
    </source>
</evidence>
<sequence>MSSTPDTVAKKRGRPKKAVAAATKTSTATSEWTTTTTSTGTSTTKKSTPSTTRTTRKSSPKANSPPASDPKPASSAPIDRKPAAKKKSAPTRQKKSSVTAPDPAQGLPKPPSAPSQIPGNNSRAKSDQVGVKSRLRTSASNPAAEQPPAPRTPSAESKSISHSETTELAGKQEATGRRQPEARNSVQAAGEISEPPAQSARGRERTIEPKRVAEQTPPPPAHPVDATVATVQGSKILTALAASSSKPTRKATFIEDKIKKASAPRPIESSGQAITTDMATLASKKASPSGPRQPPPHPPAIRPQLAQAASARRETQRVKPQRPEPAPGVKPQDIRNTKQYKSLARRWTSAVVALPILLYTSYALYERVFADKAPRSLPGTNNFPLVDNSAQSTSQPSTSTNKDNYNG</sequence>
<feature type="region of interest" description="Disordered" evidence="1">
    <location>
        <begin position="1"/>
        <end position="229"/>
    </location>
</feature>
<feature type="compositionally biased region" description="Basic and acidic residues" evidence="1">
    <location>
        <begin position="201"/>
        <end position="213"/>
    </location>
</feature>
<evidence type="ECO:0000313" key="2">
    <source>
        <dbReference type="EMBL" id="EEQ85700.1"/>
    </source>
</evidence>
<organism evidence="2 3">
    <name type="scientific">Ajellomyces dermatitidis (strain ER-3 / ATCC MYA-2586)</name>
    <name type="common">Blastomyces dermatitidis</name>
    <dbReference type="NCBI Taxonomy" id="559297"/>
    <lineage>
        <taxon>Eukaryota</taxon>
        <taxon>Fungi</taxon>
        <taxon>Dikarya</taxon>
        <taxon>Ascomycota</taxon>
        <taxon>Pezizomycotina</taxon>
        <taxon>Eurotiomycetes</taxon>
        <taxon>Eurotiomycetidae</taxon>
        <taxon>Onygenales</taxon>
        <taxon>Ajellomycetaceae</taxon>
        <taxon>Blastomyces</taxon>
    </lineage>
</organism>
<accession>A0ABP2EQ32</accession>
<feature type="region of interest" description="Disordered" evidence="1">
    <location>
        <begin position="241"/>
        <end position="341"/>
    </location>
</feature>
<evidence type="ECO:0000256" key="1">
    <source>
        <dbReference type="SAM" id="MobiDB-lite"/>
    </source>
</evidence>
<protein>
    <submittedName>
        <fullName evidence="2">Uncharacterized protein</fullName>
    </submittedName>
</protein>
<dbReference type="EMBL" id="EQ999985">
    <property type="protein sequence ID" value="EEQ85700.1"/>
    <property type="molecule type" value="Genomic_DNA"/>
</dbReference>
<feature type="compositionally biased region" description="Polar residues" evidence="1">
    <location>
        <begin position="269"/>
        <end position="278"/>
    </location>
</feature>
<feature type="compositionally biased region" description="Basic residues" evidence="1">
    <location>
        <begin position="83"/>
        <end position="95"/>
    </location>
</feature>
<keyword evidence="3" id="KW-1185">Reference proteome</keyword>
<feature type="region of interest" description="Disordered" evidence="1">
    <location>
        <begin position="379"/>
        <end position="407"/>
    </location>
</feature>
<feature type="compositionally biased region" description="Polar residues" evidence="1">
    <location>
        <begin position="114"/>
        <end position="123"/>
    </location>
</feature>
<feature type="compositionally biased region" description="Low complexity" evidence="1">
    <location>
        <begin position="60"/>
        <end position="77"/>
    </location>
</feature>
<feature type="compositionally biased region" description="Low complexity" evidence="1">
    <location>
        <begin position="389"/>
        <end position="400"/>
    </location>
</feature>